<dbReference type="EMBL" id="LR784018">
    <property type="protein sequence ID" value="CAB3231742.1"/>
    <property type="molecule type" value="mRNA"/>
</dbReference>
<name>A0A6F9DA45_9ASCI</name>
<keyword evidence="4 16" id="KW-1133">Transmembrane helix</keyword>
<feature type="transmembrane region" description="Helical" evidence="16">
    <location>
        <begin position="298"/>
        <end position="322"/>
    </location>
</feature>
<evidence type="ECO:0000256" key="6">
    <source>
        <dbReference type="ARBA" id="ARBA00024615"/>
    </source>
</evidence>
<feature type="transmembrane region" description="Helical" evidence="16">
    <location>
        <begin position="265"/>
        <end position="286"/>
    </location>
</feature>
<feature type="region of interest" description="Disordered" evidence="15">
    <location>
        <begin position="515"/>
        <end position="542"/>
    </location>
</feature>
<comment type="similarity">
    <text evidence="2">Belongs to the CLPTM1 family.</text>
</comment>
<dbReference type="GO" id="GO:0016020">
    <property type="term" value="C:membrane"/>
    <property type="evidence" value="ECO:0007669"/>
    <property type="project" value="UniProtKB-SubCell"/>
</dbReference>
<sequence>MKVFSFTSLIVVLVAAYLANTMWVLYELWYPKGCGTDRVKYCLSSMIHSKKETAWKMKLYTSVSEIQPKKRLFERKINFDEHFSNTFNLTIPSETKNNGTLYLHVHVFPSGKSKSDGVSSVTRITDYKVPVSYIQLMKNTSESHSTDSKKPETHWRPHLTFHVMNEPFVFDYQKIPGEIWPMIRSEHGMYYPILYIDELSYVTSDLVRISKNATTMNLTVNYEPMSIGKLRFWVTMTMSMQAMKSLGFTEKDLDDIKGIFTGTNLFFLGLTFLVSVFHIIFDFLAFKNDISYWKKRETMTGLSFHTVVYRSVSTIIIFLYLLDQQTSLLVLIPAGISSIIELWKVKKALKVKFHWTGLRPSLEFGSTTDTEKDTENFDHEALKYLSYVLYPLCIGGAIYSLFYVPHKSWYSWIIQSLVNAVYAFGFLFMLPQLFINYKLKSVAHLPWRAFMYKAFNTFIDDIFAFIIKMPTSHRVACFRDDVVFFCYLYQLWLYPVDKSRPNEFGMAYEDDSKSDMLRTNETVKSSPEGKSKEKLNESKKNK</sequence>
<keyword evidence="5 16" id="KW-0472">Membrane</keyword>
<evidence type="ECO:0000256" key="12">
    <source>
        <dbReference type="ARBA" id="ARBA00043155"/>
    </source>
</evidence>
<reference evidence="17" key="1">
    <citation type="submission" date="2020-04" db="EMBL/GenBank/DDBJ databases">
        <authorList>
            <person name="Neveu A P."/>
        </authorList>
    </citation>
    <scope>NUCLEOTIDE SEQUENCE</scope>
    <source>
        <tissue evidence="17">Whole embryo</tissue>
    </source>
</reference>
<comment type="subcellular location">
    <subcellularLocation>
        <location evidence="1">Membrane</location>
        <topology evidence="1">Multi-pass membrane protein</topology>
    </subcellularLocation>
</comment>
<dbReference type="AlphaFoldDB" id="A0A6F9DA45"/>
<evidence type="ECO:0000256" key="1">
    <source>
        <dbReference type="ARBA" id="ARBA00004141"/>
    </source>
</evidence>
<evidence type="ECO:0000256" key="13">
    <source>
        <dbReference type="ARBA" id="ARBA00045827"/>
    </source>
</evidence>
<dbReference type="GO" id="GO:0012505">
    <property type="term" value="C:endomembrane system"/>
    <property type="evidence" value="ECO:0007669"/>
    <property type="project" value="TreeGrafter"/>
</dbReference>
<proteinExistence type="evidence at transcript level"/>
<evidence type="ECO:0000256" key="10">
    <source>
        <dbReference type="ARBA" id="ARBA00040905"/>
    </source>
</evidence>
<protein>
    <recommendedName>
        <fullName evidence="10">Lipid scramblase CLPTM1L</fullName>
    </recommendedName>
    <alternativeName>
        <fullName evidence="12">Cisplatin resistance-related protein 9</fullName>
    </alternativeName>
    <alternativeName>
        <fullName evidence="11">Cleft lip and palate transmembrane protein 1-like protein</fullName>
    </alternativeName>
</protein>
<evidence type="ECO:0000256" key="11">
    <source>
        <dbReference type="ARBA" id="ARBA00042320"/>
    </source>
</evidence>
<comment type="catalytic activity">
    <reaction evidence="7">
        <text>a 1,2-diacyl-sn-glycero-3-phosphocholine(in) = a 1,2-diacyl-sn-glycero-3-phosphocholine(out)</text>
        <dbReference type="Rhea" id="RHEA:38571"/>
        <dbReference type="ChEBI" id="CHEBI:57643"/>
    </reaction>
</comment>
<dbReference type="Pfam" id="PF05602">
    <property type="entry name" value="CLPTM1"/>
    <property type="match status" value="1"/>
</dbReference>
<accession>A0A6F9DA45</accession>
<feature type="compositionally biased region" description="Basic and acidic residues" evidence="15">
    <location>
        <begin position="527"/>
        <end position="542"/>
    </location>
</feature>
<evidence type="ECO:0000256" key="9">
    <source>
        <dbReference type="ARBA" id="ARBA00036810"/>
    </source>
</evidence>
<dbReference type="PANTHER" id="PTHR21347">
    <property type="entry name" value="CLEFT LIP AND PALATE ASSOCIATED TRANSMEMBRANE PROTEIN-RELATED"/>
    <property type="match status" value="1"/>
</dbReference>
<evidence type="ECO:0000256" key="5">
    <source>
        <dbReference type="ARBA" id="ARBA00023136"/>
    </source>
</evidence>
<feature type="transmembrane region" description="Helical" evidence="16">
    <location>
        <begin position="409"/>
        <end position="430"/>
    </location>
</feature>
<evidence type="ECO:0000256" key="4">
    <source>
        <dbReference type="ARBA" id="ARBA00022989"/>
    </source>
</evidence>
<evidence type="ECO:0000256" key="2">
    <source>
        <dbReference type="ARBA" id="ARBA00009310"/>
    </source>
</evidence>
<keyword evidence="3 16" id="KW-0812">Transmembrane</keyword>
<comment type="catalytic activity">
    <reaction evidence="6">
        <text>a 1,2-diacyl-sn-glycero-3-phosphoethanolamine(in) = a 1,2-diacyl-sn-glycero-3-phosphoethanolamine(out)</text>
        <dbReference type="Rhea" id="RHEA:38895"/>
        <dbReference type="ChEBI" id="CHEBI:64612"/>
    </reaction>
</comment>
<dbReference type="PANTHER" id="PTHR21347:SF0">
    <property type="entry name" value="LIPID SCRAMBLASE CLPTM1L"/>
    <property type="match status" value="1"/>
</dbReference>
<organism evidence="17">
    <name type="scientific">Phallusia mammillata</name>
    <dbReference type="NCBI Taxonomy" id="59560"/>
    <lineage>
        <taxon>Eukaryota</taxon>
        <taxon>Metazoa</taxon>
        <taxon>Chordata</taxon>
        <taxon>Tunicata</taxon>
        <taxon>Ascidiacea</taxon>
        <taxon>Phlebobranchia</taxon>
        <taxon>Ascidiidae</taxon>
        <taxon>Phallusia</taxon>
    </lineage>
</organism>
<feature type="transmembrane region" description="Helical" evidence="16">
    <location>
        <begin position="384"/>
        <end position="403"/>
    </location>
</feature>
<comment type="function">
    <text evidence="13">Scramblase that mediates the translocation of glucosaminylphosphatidylinositol (alpha-D-GlcN-(1-6)-(1,2-diacyl-sn-glycero-3-phospho)-1D-myo-inositol, GlcN-PI) across the endoplasmic reticulum (ER) membrane, from the cytosolic leaflet to the luminal leaflet of the ER membrane, where it participates in the biosynthesis of glycosylphosphatidylinositol (GPI). GPI is a lipid glycoconjugate involved in post-translational modification of proteins. Can also translocate 1,2-diacyl-sn-glycero-3-phospho-(1D-myo-inositol) (phosphatidylinositol or PI), as well as several other phospholipids (1,2-diacyl-sn-glycero-3-phosphocholine, 1,2-diacyl-sn-glycero-3-phosphoethanolamine), and N-acetylglucosaminylphosphatidylinositol (GlcNAc-PI) in vitro.</text>
</comment>
<evidence type="ECO:0000256" key="7">
    <source>
        <dbReference type="ARBA" id="ARBA00024631"/>
    </source>
</evidence>
<gene>
    <name evidence="17" type="primary">Clptm1l</name>
</gene>
<dbReference type="InterPro" id="IPR008429">
    <property type="entry name" value="CLPTM1"/>
</dbReference>
<evidence type="ECO:0000256" key="16">
    <source>
        <dbReference type="SAM" id="Phobius"/>
    </source>
</evidence>
<evidence type="ECO:0000256" key="15">
    <source>
        <dbReference type="SAM" id="MobiDB-lite"/>
    </source>
</evidence>
<evidence type="ECO:0000256" key="8">
    <source>
        <dbReference type="ARBA" id="ARBA00035895"/>
    </source>
</evidence>
<evidence type="ECO:0000313" key="17">
    <source>
        <dbReference type="EMBL" id="CAB3231742.1"/>
    </source>
</evidence>
<comment type="catalytic activity">
    <reaction evidence="14">
        <text>a 6-(alpha-D-glucosaminyl)-1-(1,2-diacyl-sn-glycero-3-phospho)-1D-myo-inositol(in) = a 6-(alpha-D-glucosaminyl)-1-(1,2-diacyl-sn-glycero-3-phospho)-1D-myo-inositol(out)</text>
        <dbReference type="Rhea" id="RHEA:71491"/>
        <dbReference type="ChEBI" id="CHEBI:57997"/>
    </reaction>
</comment>
<evidence type="ECO:0000256" key="3">
    <source>
        <dbReference type="ARBA" id="ARBA00022692"/>
    </source>
</evidence>
<comment type="catalytic activity">
    <reaction evidence="9">
        <text>6-(alpha-D-glucosaminyl)-(1-octadecanoyl,2-(9Z)-octadecenoyl-sn-glycero-3-phospho)-1D-myo-inositol(in) = 6-(alpha-D-glucosaminyl)-(1-octadecanoyl,2-(9Z)-octadecenoyl-sn-glycero-3-phospho)-1D-myo-inositol(out)</text>
        <dbReference type="Rhea" id="RHEA:71495"/>
        <dbReference type="ChEBI" id="CHEBI:190691"/>
    </reaction>
</comment>
<evidence type="ECO:0000256" key="14">
    <source>
        <dbReference type="ARBA" id="ARBA00093208"/>
    </source>
</evidence>
<comment type="catalytic activity">
    <reaction evidence="8">
        <text>a 1,2-diacyl-sn-glycero-3-phospho-(1D-myo-inositol)(in) = a 1,2-diacyl-sn-glycero-3-phospho-(1D-myo-inositol)(out)</text>
        <dbReference type="Rhea" id="RHEA:38691"/>
        <dbReference type="ChEBI" id="CHEBI:57880"/>
    </reaction>
</comment>